<evidence type="ECO:0000313" key="1">
    <source>
        <dbReference type="EMBL" id="ELR73398.1"/>
    </source>
</evidence>
<keyword evidence="2" id="KW-1185">Reference proteome</keyword>
<comment type="caution">
    <text evidence="1">The sequence shown here is derived from an EMBL/GenBank/DDBJ whole genome shotgun (WGS) entry which is preliminary data.</text>
</comment>
<reference evidence="1 2" key="1">
    <citation type="submission" date="2012-12" db="EMBL/GenBank/DDBJ databases">
        <title>Genome assembly of Fulvivirga imtechensis AK7.</title>
        <authorList>
            <person name="Nupur N."/>
            <person name="Khatri I."/>
            <person name="Kumar R."/>
            <person name="Subramanian S."/>
            <person name="Pinnaka A."/>
        </authorList>
    </citation>
    <scope>NUCLEOTIDE SEQUENCE [LARGE SCALE GENOMIC DNA]</scope>
    <source>
        <strain evidence="1 2">AK7</strain>
    </source>
</reference>
<gene>
    <name evidence="1" type="ORF">C900_04250</name>
</gene>
<sequence length="155" mass="17260">MKTLSILLVALWFCFTSEDNSIQSDSSLLTNGSQKSWYLAAKSPEGKHLSCKATSPQSMDNKYIFFADGKFELDHGEITEDPDCVDEGCCIDPVSIAGTWRFINEGGGLEVKALHKKDDKDYTLDHVLFEGVIQTLEEDRLVISASGIMLEFRSK</sequence>
<organism evidence="1 2">
    <name type="scientific">Fulvivirga imtechensis AK7</name>
    <dbReference type="NCBI Taxonomy" id="1237149"/>
    <lineage>
        <taxon>Bacteria</taxon>
        <taxon>Pseudomonadati</taxon>
        <taxon>Bacteroidota</taxon>
        <taxon>Cytophagia</taxon>
        <taxon>Cytophagales</taxon>
        <taxon>Fulvivirgaceae</taxon>
        <taxon>Fulvivirga</taxon>
    </lineage>
</organism>
<dbReference type="STRING" id="1237149.C900_04250"/>
<dbReference type="AlphaFoldDB" id="L8JYZ9"/>
<accession>L8JYZ9</accession>
<proteinExistence type="predicted"/>
<dbReference type="RefSeq" id="WP_009577979.1">
    <property type="nucleotide sequence ID" value="NZ_AMZN01000006.1"/>
</dbReference>
<evidence type="ECO:0008006" key="3">
    <source>
        <dbReference type="Google" id="ProtNLM"/>
    </source>
</evidence>
<name>L8JYZ9_9BACT</name>
<protein>
    <recommendedName>
        <fullName evidence="3">Lipocalin-like domain-containing protein</fullName>
    </recommendedName>
</protein>
<dbReference type="EMBL" id="AMZN01000006">
    <property type="protein sequence ID" value="ELR73398.1"/>
    <property type="molecule type" value="Genomic_DNA"/>
</dbReference>
<evidence type="ECO:0000313" key="2">
    <source>
        <dbReference type="Proteomes" id="UP000011135"/>
    </source>
</evidence>
<dbReference type="Proteomes" id="UP000011135">
    <property type="component" value="Unassembled WGS sequence"/>
</dbReference>